<feature type="region of interest" description="Disordered" evidence="6">
    <location>
        <begin position="250"/>
        <end position="292"/>
    </location>
</feature>
<sequence length="449" mass="49058">MLIGPEWAVNIELCDLINVDPGCRQVKDALKILKKRLGNKNPKIQLLALFVLEILSKNCGQNAFQQIVELDILHDIVKIVKKKAADVEFPPRVENSVPLFTPPQTHPVAHPAAAYVEAAVQASLQSDPSGLSLSEIQNAEGLADVLMEILVALDLNNPQGVKDEAIIDLVEQCLSYQKRVMILVNNTVDDDLLRKGLALNDNLQRVLIWHDDIAKGTPMVLLETRETPVMPLMNLNHEYDESEDDFAQLAHRSSRDTPQGQGPQPVVVKSELKPLGRVLPPPASRKPTGAHSGTVDFLSVDVFETVKSLGTSESITILDPSPTLSSLPINDFINPMASLFAPKTMNDEPASTSKSADQLPPAPLDVPSSATHPPTPTSYNQRQQFFEQEYSYASGPSHLSSGARESQNPSIKSSTATKQGKSNALFKEFVDFAKIKSSSPNINRSFLSD</sequence>
<keyword evidence="4" id="KW-0653">Protein transport</keyword>
<dbReference type="OrthoDB" id="2018246at2759"/>
<dbReference type="GO" id="GO:0016020">
    <property type="term" value="C:membrane"/>
    <property type="evidence" value="ECO:0007669"/>
    <property type="project" value="UniProtKB-SubCell"/>
</dbReference>
<dbReference type="GO" id="GO:0043130">
    <property type="term" value="F:ubiquitin binding"/>
    <property type="evidence" value="ECO:0007669"/>
    <property type="project" value="InterPro"/>
</dbReference>
<evidence type="ECO:0000256" key="1">
    <source>
        <dbReference type="ARBA" id="ARBA00004170"/>
    </source>
</evidence>
<organism evidence="9 10">
    <name type="scientific">Olea europaea subsp. europaea</name>
    <dbReference type="NCBI Taxonomy" id="158383"/>
    <lineage>
        <taxon>Eukaryota</taxon>
        <taxon>Viridiplantae</taxon>
        <taxon>Streptophyta</taxon>
        <taxon>Embryophyta</taxon>
        <taxon>Tracheophyta</taxon>
        <taxon>Spermatophyta</taxon>
        <taxon>Magnoliopsida</taxon>
        <taxon>eudicotyledons</taxon>
        <taxon>Gunneridae</taxon>
        <taxon>Pentapetalae</taxon>
        <taxon>asterids</taxon>
        <taxon>lamiids</taxon>
        <taxon>Lamiales</taxon>
        <taxon>Oleaceae</taxon>
        <taxon>Oleeae</taxon>
        <taxon>Olea</taxon>
    </lineage>
</organism>
<dbReference type="EMBL" id="CACTIH010000290">
    <property type="protein sequence ID" value="CAA2958856.1"/>
    <property type="molecule type" value="Genomic_DNA"/>
</dbReference>
<dbReference type="Gene3D" id="1.20.58.160">
    <property type="match status" value="1"/>
</dbReference>
<dbReference type="GO" id="GO:0005737">
    <property type="term" value="C:cytoplasm"/>
    <property type="evidence" value="ECO:0007669"/>
    <property type="project" value="UniProtKB-ARBA"/>
</dbReference>
<dbReference type="SMART" id="SM00288">
    <property type="entry name" value="VHS"/>
    <property type="match status" value="1"/>
</dbReference>
<feature type="domain" description="GAT" evidence="8">
    <location>
        <begin position="127"/>
        <end position="215"/>
    </location>
</feature>
<proteinExistence type="inferred from homology"/>
<feature type="region of interest" description="Disordered" evidence="6">
    <location>
        <begin position="343"/>
        <end position="379"/>
    </location>
</feature>
<dbReference type="PROSITE" id="PS50909">
    <property type="entry name" value="GAT"/>
    <property type="match status" value="1"/>
</dbReference>
<evidence type="ECO:0000256" key="4">
    <source>
        <dbReference type="ARBA" id="ARBA00022927"/>
    </source>
</evidence>
<feature type="region of interest" description="Disordered" evidence="6">
    <location>
        <begin position="393"/>
        <end position="420"/>
    </location>
</feature>
<evidence type="ECO:0000256" key="2">
    <source>
        <dbReference type="ARBA" id="ARBA00007708"/>
    </source>
</evidence>
<keyword evidence="3" id="KW-0813">Transport</keyword>
<dbReference type="CDD" id="cd14231">
    <property type="entry name" value="GAT_GGA-like_plant"/>
    <property type="match status" value="1"/>
</dbReference>
<evidence type="ECO:0000256" key="5">
    <source>
        <dbReference type="ARBA" id="ARBA00023136"/>
    </source>
</evidence>
<feature type="compositionally biased region" description="Polar residues" evidence="6">
    <location>
        <begin position="397"/>
        <end position="420"/>
    </location>
</feature>
<dbReference type="SUPFAM" id="SSF48464">
    <property type="entry name" value="ENTH/VHS domain"/>
    <property type="match status" value="1"/>
</dbReference>
<evidence type="ECO:0000259" key="8">
    <source>
        <dbReference type="PROSITE" id="PS50909"/>
    </source>
</evidence>
<dbReference type="GO" id="GO:0035091">
    <property type="term" value="F:phosphatidylinositol binding"/>
    <property type="evidence" value="ECO:0007669"/>
    <property type="project" value="InterPro"/>
</dbReference>
<dbReference type="InterPro" id="IPR044836">
    <property type="entry name" value="TOL_plant"/>
</dbReference>
<dbReference type="InterPro" id="IPR004152">
    <property type="entry name" value="GAT_dom"/>
</dbReference>
<reference evidence="9 10" key="1">
    <citation type="submission" date="2019-12" db="EMBL/GenBank/DDBJ databases">
        <authorList>
            <person name="Alioto T."/>
            <person name="Alioto T."/>
            <person name="Gomez Garrido J."/>
        </authorList>
    </citation>
    <scope>NUCLEOTIDE SEQUENCE [LARGE SCALE GENOMIC DNA]</scope>
</reference>
<comment type="similarity">
    <text evidence="2">Belongs to the TOM1 family.</text>
</comment>
<dbReference type="SUPFAM" id="SSF89009">
    <property type="entry name" value="GAT-like domain"/>
    <property type="match status" value="1"/>
</dbReference>
<accession>A0A8S0PW71</accession>
<dbReference type="InterPro" id="IPR002014">
    <property type="entry name" value="VHS_dom"/>
</dbReference>
<gene>
    <name evidence="9" type="ORF">OLEA9_A001292</name>
</gene>
<dbReference type="PANTHER" id="PTHR45898">
    <property type="entry name" value="TOM1-LIKE PROTEIN"/>
    <property type="match status" value="1"/>
</dbReference>
<comment type="subcellular location">
    <subcellularLocation>
        <location evidence="1">Membrane</location>
        <topology evidence="1">Peripheral membrane protein</topology>
    </subcellularLocation>
</comment>
<feature type="domain" description="VHS" evidence="7">
    <location>
        <begin position="1"/>
        <end position="93"/>
    </location>
</feature>
<comment type="caution">
    <text evidence="9">The sequence shown here is derived from an EMBL/GenBank/DDBJ whole genome shotgun (WGS) entry which is preliminary data.</text>
</comment>
<dbReference type="PANTHER" id="PTHR45898:SF14">
    <property type="entry name" value="TOM1-LIKE PROTEIN 4"/>
    <property type="match status" value="1"/>
</dbReference>
<dbReference type="InterPro" id="IPR038425">
    <property type="entry name" value="GAT_sf"/>
</dbReference>
<evidence type="ECO:0000256" key="3">
    <source>
        <dbReference type="ARBA" id="ARBA00022448"/>
    </source>
</evidence>
<protein>
    <submittedName>
        <fullName evidence="9">TOM1 2</fullName>
    </submittedName>
</protein>
<dbReference type="Pfam" id="PF00790">
    <property type="entry name" value="VHS"/>
    <property type="match status" value="1"/>
</dbReference>
<dbReference type="GO" id="GO:0043328">
    <property type="term" value="P:protein transport to vacuole involved in ubiquitin-dependent protein catabolic process via the multivesicular body sorting pathway"/>
    <property type="evidence" value="ECO:0007669"/>
    <property type="project" value="InterPro"/>
</dbReference>
<evidence type="ECO:0000259" key="7">
    <source>
        <dbReference type="PROSITE" id="PS50179"/>
    </source>
</evidence>
<evidence type="ECO:0000313" key="9">
    <source>
        <dbReference type="EMBL" id="CAA2958856.1"/>
    </source>
</evidence>
<dbReference type="CDD" id="cd03561">
    <property type="entry name" value="VHS"/>
    <property type="match status" value="1"/>
</dbReference>
<keyword evidence="5" id="KW-0472">Membrane</keyword>
<dbReference type="AlphaFoldDB" id="A0A8S0PW71"/>
<dbReference type="Proteomes" id="UP000594638">
    <property type="component" value="Unassembled WGS sequence"/>
</dbReference>
<dbReference type="Gramene" id="OE9A001292T2">
    <property type="protein sequence ID" value="OE9A001292C2"/>
    <property type="gene ID" value="OE9A001292"/>
</dbReference>
<dbReference type="PROSITE" id="PS50179">
    <property type="entry name" value="VHS"/>
    <property type="match status" value="1"/>
</dbReference>
<dbReference type="InterPro" id="IPR008942">
    <property type="entry name" value="ENTH_VHS"/>
</dbReference>
<dbReference type="Gene3D" id="1.25.40.90">
    <property type="match status" value="1"/>
</dbReference>
<evidence type="ECO:0000256" key="6">
    <source>
        <dbReference type="SAM" id="MobiDB-lite"/>
    </source>
</evidence>
<name>A0A8S0PW71_OLEEU</name>
<keyword evidence="10" id="KW-1185">Reference proteome</keyword>
<evidence type="ECO:0000313" key="10">
    <source>
        <dbReference type="Proteomes" id="UP000594638"/>
    </source>
</evidence>
<dbReference type="Pfam" id="PF03127">
    <property type="entry name" value="GAT"/>
    <property type="match status" value="1"/>
</dbReference>